<dbReference type="KEGG" id="vta:A3069"/>
<feature type="transmembrane region" description="Helical" evidence="1">
    <location>
        <begin position="88"/>
        <end position="109"/>
    </location>
</feature>
<evidence type="ECO:0000256" key="1">
    <source>
        <dbReference type="SAM" id="Phobius"/>
    </source>
</evidence>
<dbReference type="AlphaFoldDB" id="A0A2N8ZGP4"/>
<feature type="transmembrane region" description="Helical" evidence="1">
    <location>
        <begin position="387"/>
        <end position="404"/>
    </location>
</feature>
<evidence type="ECO:0000313" key="2">
    <source>
        <dbReference type="EMBL" id="SON51035.1"/>
    </source>
</evidence>
<reference evidence="2 3" key="1">
    <citation type="submission" date="2017-10" db="EMBL/GenBank/DDBJ databases">
        <authorList>
            <person name="Banno H."/>
            <person name="Chua N.-H."/>
        </authorList>
    </citation>
    <scope>NUCLEOTIDE SEQUENCE [LARGE SCALE GENOMIC DNA]</scope>
    <source>
        <strain evidence="2">Vibrio tapetis CECT4600</strain>
    </source>
</reference>
<keyword evidence="1" id="KW-0472">Membrane</keyword>
<feature type="transmembrane region" description="Helical" evidence="1">
    <location>
        <begin position="288"/>
        <end position="310"/>
    </location>
</feature>
<gene>
    <name evidence="2" type="ORF">VTAP4600_A3069</name>
</gene>
<protein>
    <recommendedName>
        <fullName evidence="4">3-deoxy-D-manno-octulosonic-acid transferase</fullName>
    </recommendedName>
</protein>
<feature type="transmembrane region" description="Helical" evidence="1">
    <location>
        <begin position="55"/>
        <end position="82"/>
    </location>
</feature>
<evidence type="ECO:0008006" key="4">
    <source>
        <dbReference type="Google" id="ProtNLM"/>
    </source>
</evidence>
<feature type="transmembrane region" description="Helical" evidence="1">
    <location>
        <begin position="13"/>
        <end position="34"/>
    </location>
</feature>
<keyword evidence="3" id="KW-1185">Reference proteome</keyword>
<name>A0A2N8ZGP4_9VIBR</name>
<evidence type="ECO:0000313" key="3">
    <source>
        <dbReference type="Proteomes" id="UP000235828"/>
    </source>
</evidence>
<feature type="transmembrane region" description="Helical" evidence="1">
    <location>
        <begin position="201"/>
        <end position="221"/>
    </location>
</feature>
<dbReference type="RefSeq" id="WP_102523424.1">
    <property type="nucleotide sequence ID" value="NZ_LT960611.1"/>
</dbReference>
<sequence length="432" mass="49825">MNSPTFFERHFELLFFAGLCIGTIFAFVYGEHQILRGDQTQMIAKGYLGAYDNNWLAYGSFASTVGNLPGYLSALVVGLPIMVWDSPWAPMAFLIALRLCAFLMIDAVIKQAFDKPIRLVFLGLFWLSPWVQYDNLMYNPAYLCFFAALHLWTASKMREKSSFLYSFLHILAIGMALQLHFSWPILAVISVFLFYRTMIKVSWLGVAAGLIVTILSLIPYFHELMVNEAIVEESDRYIGYGLVHVYPVIKSVVYWLRYGSFLFSNRVIANSSFDWITSIEWMQMVIQYLWKAVTFGFGIASVLISAKFNWRTWKFVKPIIKRDNPIENTESWLILYSFATLTGIVICACLSPITFSYWHLIIAFPFALFPILREIRIWKESNNSRFTKVFLISLTYLLALNLLASHDSQKFSYKVSYQEQVESYLVTEGLSK</sequence>
<dbReference type="OrthoDB" id="5332564at2"/>
<dbReference type="Proteomes" id="UP000235828">
    <property type="component" value="Chromosome A"/>
</dbReference>
<feature type="transmembrane region" description="Helical" evidence="1">
    <location>
        <begin position="357"/>
        <end position="375"/>
    </location>
</feature>
<keyword evidence="1" id="KW-1133">Transmembrane helix</keyword>
<accession>A0A2N8ZGP4</accession>
<feature type="transmembrane region" description="Helical" evidence="1">
    <location>
        <begin position="116"/>
        <end position="133"/>
    </location>
</feature>
<feature type="transmembrane region" description="Helical" evidence="1">
    <location>
        <begin position="331"/>
        <end position="351"/>
    </location>
</feature>
<organism evidence="2 3">
    <name type="scientific">Vibrio tapetis subsp. tapetis</name>
    <dbReference type="NCBI Taxonomy" id="1671868"/>
    <lineage>
        <taxon>Bacteria</taxon>
        <taxon>Pseudomonadati</taxon>
        <taxon>Pseudomonadota</taxon>
        <taxon>Gammaproteobacteria</taxon>
        <taxon>Vibrionales</taxon>
        <taxon>Vibrionaceae</taxon>
        <taxon>Vibrio</taxon>
    </lineage>
</organism>
<proteinExistence type="predicted"/>
<dbReference type="EMBL" id="LT960611">
    <property type="protein sequence ID" value="SON51035.1"/>
    <property type="molecule type" value="Genomic_DNA"/>
</dbReference>
<feature type="transmembrane region" description="Helical" evidence="1">
    <location>
        <begin position="167"/>
        <end position="195"/>
    </location>
</feature>
<keyword evidence="1" id="KW-0812">Transmembrane</keyword>